<dbReference type="Gene3D" id="1.10.3210.10">
    <property type="entry name" value="Hypothetical protein af1432"/>
    <property type="match status" value="1"/>
</dbReference>
<dbReference type="AlphaFoldDB" id="A0A918DJN2"/>
<protein>
    <submittedName>
        <fullName evidence="2">HDIG domain protein</fullName>
    </submittedName>
</protein>
<gene>
    <name evidence="2" type="ORF">GCM10010982_15940</name>
</gene>
<evidence type="ECO:0000313" key="2">
    <source>
        <dbReference type="EMBL" id="GGO68014.1"/>
    </source>
</evidence>
<reference evidence="2" key="2">
    <citation type="submission" date="2020-09" db="EMBL/GenBank/DDBJ databases">
        <authorList>
            <person name="Sun Q."/>
            <person name="Zhou Y."/>
        </authorList>
    </citation>
    <scope>NUCLEOTIDE SEQUENCE</scope>
    <source>
        <strain evidence="2">CGMCC 1.7086</strain>
    </source>
</reference>
<name>A0A918DJN2_9ALTE</name>
<dbReference type="Pfam" id="PF08668">
    <property type="entry name" value="HDOD"/>
    <property type="match status" value="1"/>
</dbReference>
<dbReference type="InterPro" id="IPR013976">
    <property type="entry name" value="HDOD"/>
</dbReference>
<proteinExistence type="predicted"/>
<dbReference type="SUPFAM" id="SSF109604">
    <property type="entry name" value="HD-domain/PDEase-like"/>
    <property type="match status" value="1"/>
</dbReference>
<evidence type="ECO:0000313" key="3">
    <source>
        <dbReference type="Proteomes" id="UP000606935"/>
    </source>
</evidence>
<dbReference type="PROSITE" id="PS51833">
    <property type="entry name" value="HDOD"/>
    <property type="match status" value="1"/>
</dbReference>
<feature type="domain" description="HDOD" evidence="1">
    <location>
        <begin position="13"/>
        <end position="206"/>
    </location>
</feature>
<evidence type="ECO:0000259" key="1">
    <source>
        <dbReference type="PROSITE" id="PS51833"/>
    </source>
</evidence>
<dbReference type="InterPro" id="IPR052340">
    <property type="entry name" value="RNase_Y/CdgJ"/>
</dbReference>
<reference evidence="2" key="1">
    <citation type="journal article" date="2014" name="Int. J. Syst. Evol. Microbiol.">
        <title>Complete genome sequence of Corynebacterium casei LMG S-19264T (=DSM 44701T), isolated from a smear-ripened cheese.</title>
        <authorList>
            <consortium name="US DOE Joint Genome Institute (JGI-PGF)"/>
            <person name="Walter F."/>
            <person name="Albersmeier A."/>
            <person name="Kalinowski J."/>
            <person name="Ruckert C."/>
        </authorList>
    </citation>
    <scope>NUCLEOTIDE SEQUENCE</scope>
    <source>
        <strain evidence="2">CGMCC 1.7086</strain>
    </source>
</reference>
<dbReference type="RefSeq" id="WP_188692926.1">
    <property type="nucleotide sequence ID" value="NZ_BMLS01000002.1"/>
</dbReference>
<accession>A0A918DJN2</accession>
<dbReference type="Proteomes" id="UP000606935">
    <property type="component" value="Unassembled WGS sequence"/>
</dbReference>
<keyword evidence="3" id="KW-1185">Reference proteome</keyword>
<organism evidence="2 3">
    <name type="scientific">Bowmanella pacifica</name>
    <dbReference type="NCBI Taxonomy" id="502051"/>
    <lineage>
        <taxon>Bacteria</taxon>
        <taxon>Pseudomonadati</taxon>
        <taxon>Pseudomonadota</taxon>
        <taxon>Gammaproteobacteria</taxon>
        <taxon>Alteromonadales</taxon>
        <taxon>Alteromonadaceae</taxon>
        <taxon>Bowmanella</taxon>
    </lineage>
</organism>
<dbReference type="EMBL" id="BMLS01000002">
    <property type="protein sequence ID" value="GGO68014.1"/>
    <property type="molecule type" value="Genomic_DNA"/>
</dbReference>
<dbReference type="PANTHER" id="PTHR33525:SF3">
    <property type="entry name" value="RIBONUCLEASE Y"/>
    <property type="match status" value="1"/>
</dbReference>
<sequence length="281" mass="30744">MQATDYAMAVTDSFALPDACTRIKELLEDPSSTAADIADVVSLDPSLSTKLLKLANSALYNFNAEISTISRAVSAIGAKALYSLVMTETARSAFKHFENNAVNLERFWQQSVYAGLIAKHLAIDTGQKDTERFFLLGLLHNFGELAVANRSPELASQCEQSEGTQIPWEKQKQLLGFTYAECSAQILMLWNLPSSLFTPIANQHNESLALKQTDIAILYLAVRLALQCAIPGAKESVHLVSAEIINSLKLSEAELESVILSSKVESYKILSIMNPELFASP</sequence>
<comment type="caution">
    <text evidence="2">The sequence shown here is derived from an EMBL/GenBank/DDBJ whole genome shotgun (WGS) entry which is preliminary data.</text>
</comment>
<dbReference type="PANTHER" id="PTHR33525">
    <property type="match status" value="1"/>
</dbReference>